<dbReference type="OrthoDB" id="3638727at2"/>
<keyword evidence="3" id="KW-1185">Reference proteome</keyword>
<dbReference type="EMBL" id="QHHU01000045">
    <property type="protein sequence ID" value="RSM39441.1"/>
    <property type="molecule type" value="Genomic_DNA"/>
</dbReference>
<dbReference type="Proteomes" id="UP000286716">
    <property type="component" value="Unassembled WGS sequence"/>
</dbReference>
<name>A0A428W8K1_AMYBA</name>
<evidence type="ECO:0000313" key="3">
    <source>
        <dbReference type="Proteomes" id="UP000286716"/>
    </source>
</evidence>
<sequence length="74" mass="8424">MTDRRDPADARLRDLLGAWRQEIDEVPVPPLVDPVRAVDVVIEAKRRSRVHAPPDGARTRPRDQGLRDAQNDIH</sequence>
<feature type="compositionally biased region" description="Basic and acidic residues" evidence="1">
    <location>
        <begin position="57"/>
        <end position="74"/>
    </location>
</feature>
<feature type="region of interest" description="Disordered" evidence="1">
    <location>
        <begin position="46"/>
        <end position="74"/>
    </location>
</feature>
<gene>
    <name evidence="2" type="ORF">DMA12_29475</name>
</gene>
<protein>
    <submittedName>
        <fullName evidence="2">Uncharacterized protein</fullName>
    </submittedName>
</protein>
<comment type="caution">
    <text evidence="2">The sequence shown here is derived from an EMBL/GenBank/DDBJ whole genome shotgun (WGS) entry which is preliminary data.</text>
</comment>
<evidence type="ECO:0000256" key="1">
    <source>
        <dbReference type="SAM" id="MobiDB-lite"/>
    </source>
</evidence>
<accession>A0A428W8K1</accession>
<evidence type="ECO:0000313" key="2">
    <source>
        <dbReference type="EMBL" id="RSM39441.1"/>
    </source>
</evidence>
<reference evidence="2 3" key="1">
    <citation type="submission" date="2018-05" db="EMBL/GenBank/DDBJ databases">
        <title>Evolution of GPA BGCs.</title>
        <authorList>
            <person name="Waglechner N."/>
            <person name="Wright G.D."/>
        </authorList>
    </citation>
    <scope>NUCLEOTIDE SEQUENCE [LARGE SCALE GENOMIC DNA]</scope>
    <source>
        <strain evidence="2 3">DSM 5908</strain>
    </source>
</reference>
<organism evidence="2 3">
    <name type="scientific">Amycolatopsis balhimycina DSM 5908</name>
    <dbReference type="NCBI Taxonomy" id="1081091"/>
    <lineage>
        <taxon>Bacteria</taxon>
        <taxon>Bacillati</taxon>
        <taxon>Actinomycetota</taxon>
        <taxon>Actinomycetes</taxon>
        <taxon>Pseudonocardiales</taxon>
        <taxon>Pseudonocardiaceae</taxon>
        <taxon>Amycolatopsis</taxon>
    </lineage>
</organism>
<dbReference type="AlphaFoldDB" id="A0A428W8K1"/>
<dbReference type="RefSeq" id="WP_084641630.1">
    <property type="nucleotide sequence ID" value="NZ_QHHU01000045.1"/>
</dbReference>
<proteinExistence type="predicted"/>